<dbReference type="AlphaFoldDB" id="A0A1W2AVE4"/>
<reference evidence="1 2" key="1">
    <citation type="submission" date="2017-04" db="EMBL/GenBank/DDBJ databases">
        <authorList>
            <person name="Afonso C.L."/>
            <person name="Miller P.J."/>
            <person name="Scott M.A."/>
            <person name="Spackman E."/>
            <person name="Goraichik I."/>
            <person name="Dimitrov K.M."/>
            <person name="Suarez D.L."/>
            <person name="Swayne D.E."/>
        </authorList>
    </citation>
    <scope>NUCLEOTIDE SEQUENCE [LARGE SCALE GENOMIC DNA]</scope>
    <source>
        <strain evidence="1 2">CGMCC 1.12708</strain>
    </source>
</reference>
<organism evidence="1 2">
    <name type="scientific">Moheibacter sediminis</name>
    <dbReference type="NCBI Taxonomy" id="1434700"/>
    <lineage>
        <taxon>Bacteria</taxon>
        <taxon>Pseudomonadati</taxon>
        <taxon>Bacteroidota</taxon>
        <taxon>Flavobacteriia</taxon>
        <taxon>Flavobacteriales</taxon>
        <taxon>Weeksellaceae</taxon>
        <taxon>Moheibacter</taxon>
    </lineage>
</organism>
<evidence type="ECO:0000313" key="2">
    <source>
        <dbReference type="Proteomes" id="UP000192393"/>
    </source>
</evidence>
<evidence type="ECO:0008006" key="3">
    <source>
        <dbReference type="Google" id="ProtNLM"/>
    </source>
</evidence>
<proteinExistence type="predicted"/>
<name>A0A1W2AVE4_9FLAO</name>
<keyword evidence="2" id="KW-1185">Reference proteome</keyword>
<dbReference type="EMBL" id="FWXS01000005">
    <property type="protein sequence ID" value="SMC64584.1"/>
    <property type="molecule type" value="Genomic_DNA"/>
</dbReference>
<gene>
    <name evidence="1" type="ORF">SAMN06296427_10598</name>
</gene>
<dbReference type="STRING" id="1434700.SAMN06296427_10598"/>
<dbReference type="OrthoDB" id="8418771at2"/>
<accession>A0A1W2AVE4</accession>
<dbReference type="Proteomes" id="UP000192393">
    <property type="component" value="Unassembled WGS sequence"/>
</dbReference>
<sequence>MDSNKYDYDTLSQAVNDLIKRGYTTDFLIETEKDCLICKNNDGTARELSPEEFKIDEVYRFEGMTDPGDESILFAISSPVHDIKGIVINSYGADFGYRSSKLVEHLNRNLEK</sequence>
<dbReference type="RefSeq" id="WP_084017306.1">
    <property type="nucleotide sequence ID" value="NZ_FWXS01000005.1"/>
</dbReference>
<protein>
    <recommendedName>
        <fullName evidence="3">Phosphoribosylpyrophosphate synthetase</fullName>
    </recommendedName>
</protein>
<evidence type="ECO:0000313" key="1">
    <source>
        <dbReference type="EMBL" id="SMC64584.1"/>
    </source>
</evidence>